<dbReference type="Pfam" id="PF08569">
    <property type="entry name" value="Mo25"/>
    <property type="match status" value="1"/>
</dbReference>
<evidence type="ECO:0000313" key="2">
    <source>
        <dbReference type="EMBL" id="GIQ88707.1"/>
    </source>
</evidence>
<gene>
    <name evidence="2" type="ORF">KIPB_011017</name>
</gene>
<evidence type="ECO:0000256" key="1">
    <source>
        <dbReference type="ARBA" id="ARBA00011012"/>
    </source>
</evidence>
<dbReference type="InterPro" id="IPR013878">
    <property type="entry name" value="Mo25"/>
</dbReference>
<protein>
    <submittedName>
        <fullName evidence="2">Mo25-like protein</fullName>
    </submittedName>
</protein>
<sequence length="171" mass="19584">SPAFYDLFEFLDCDVFDVTSDAFATFRAALATHKDVVSHFLTEQYDDVFGAYAQLVSSQSYATRRLSLKLLSDILLDRANFAVMTRYIRSTTNLKLIMELLRDRSQAIQFEAFHVFKIFVANPRKDPGIVRILTKNKTKLIAFLTQFQPEKESEQFANEKSLLIKEIGGLP</sequence>
<comment type="caution">
    <text evidence="2">The sequence shown here is derived from an EMBL/GenBank/DDBJ whole genome shotgun (WGS) entry which is preliminary data.</text>
</comment>
<dbReference type="InterPro" id="IPR016024">
    <property type="entry name" value="ARM-type_fold"/>
</dbReference>
<dbReference type="Gene3D" id="1.25.10.10">
    <property type="entry name" value="Leucine-rich Repeat Variant"/>
    <property type="match status" value="1"/>
</dbReference>
<reference evidence="2 3" key="1">
    <citation type="journal article" date="2018" name="PLoS ONE">
        <title>The draft genome of Kipferlia bialata reveals reductive genome evolution in fornicate parasites.</title>
        <authorList>
            <person name="Tanifuji G."/>
            <person name="Takabayashi S."/>
            <person name="Kume K."/>
            <person name="Takagi M."/>
            <person name="Nakayama T."/>
            <person name="Kamikawa R."/>
            <person name="Inagaki Y."/>
            <person name="Hashimoto T."/>
        </authorList>
    </citation>
    <scope>NUCLEOTIDE SEQUENCE [LARGE SCALE GENOMIC DNA]</scope>
    <source>
        <strain evidence="2">NY0173</strain>
    </source>
</reference>
<dbReference type="AlphaFoldDB" id="A0A9K3GMT4"/>
<dbReference type="EMBL" id="BDIP01004315">
    <property type="protein sequence ID" value="GIQ88707.1"/>
    <property type="molecule type" value="Genomic_DNA"/>
</dbReference>
<dbReference type="PANTHER" id="PTHR10182:SF3">
    <property type="entry name" value="PROTEIN MO25"/>
    <property type="match status" value="1"/>
</dbReference>
<accession>A0A9K3GMT4</accession>
<dbReference type="GO" id="GO:0035556">
    <property type="term" value="P:intracellular signal transduction"/>
    <property type="evidence" value="ECO:0007669"/>
    <property type="project" value="TreeGrafter"/>
</dbReference>
<organism evidence="2 3">
    <name type="scientific">Kipferlia bialata</name>
    <dbReference type="NCBI Taxonomy" id="797122"/>
    <lineage>
        <taxon>Eukaryota</taxon>
        <taxon>Metamonada</taxon>
        <taxon>Carpediemonas-like organisms</taxon>
        <taxon>Kipferlia</taxon>
    </lineage>
</organism>
<feature type="non-terminal residue" evidence="2">
    <location>
        <position position="1"/>
    </location>
</feature>
<dbReference type="GO" id="GO:0043539">
    <property type="term" value="F:protein serine/threonine kinase activator activity"/>
    <property type="evidence" value="ECO:0007669"/>
    <property type="project" value="TreeGrafter"/>
</dbReference>
<evidence type="ECO:0000313" key="3">
    <source>
        <dbReference type="Proteomes" id="UP000265618"/>
    </source>
</evidence>
<proteinExistence type="inferred from homology"/>
<dbReference type="Proteomes" id="UP000265618">
    <property type="component" value="Unassembled WGS sequence"/>
</dbReference>
<name>A0A9K3GMT4_9EUKA</name>
<dbReference type="OrthoDB" id="609103at2759"/>
<dbReference type="SUPFAM" id="SSF48371">
    <property type="entry name" value="ARM repeat"/>
    <property type="match status" value="1"/>
</dbReference>
<comment type="similarity">
    <text evidence="1">Belongs to the Mo25 family.</text>
</comment>
<dbReference type="InterPro" id="IPR011989">
    <property type="entry name" value="ARM-like"/>
</dbReference>
<keyword evidence="3" id="KW-1185">Reference proteome</keyword>
<dbReference type="PANTHER" id="PTHR10182">
    <property type="entry name" value="CALCIUM-BINDING PROTEIN 39-RELATED"/>
    <property type="match status" value="1"/>
</dbReference>